<dbReference type="Gene3D" id="1.25.40.10">
    <property type="entry name" value="Tetratricopeptide repeat domain"/>
    <property type="match status" value="1"/>
</dbReference>
<dbReference type="Pfam" id="PF00931">
    <property type="entry name" value="NB-ARC"/>
    <property type="match status" value="1"/>
</dbReference>
<dbReference type="AlphaFoldDB" id="A0A6M5Y983"/>
<dbReference type="InterPro" id="IPR011990">
    <property type="entry name" value="TPR-like_helical_dom_sf"/>
</dbReference>
<dbReference type="RefSeq" id="WP_171740672.1">
    <property type="nucleotide sequence ID" value="NZ_CP053435.1"/>
</dbReference>
<dbReference type="GO" id="GO:0043531">
    <property type="term" value="F:ADP binding"/>
    <property type="evidence" value="ECO:0007669"/>
    <property type="project" value="InterPro"/>
</dbReference>
<evidence type="ECO:0000259" key="1">
    <source>
        <dbReference type="Pfam" id="PF00931"/>
    </source>
</evidence>
<reference evidence="2 3" key="1">
    <citation type="submission" date="2020-05" db="EMBL/GenBank/DDBJ databases">
        <title>Genome sequencing of Spirosoma sp. TS118.</title>
        <authorList>
            <person name="Lee J.-H."/>
            <person name="Jeong S."/>
            <person name="Zhao L."/>
            <person name="Jung J.-H."/>
            <person name="Kim M.-K."/>
            <person name="Lim S."/>
        </authorList>
    </citation>
    <scope>NUCLEOTIDE SEQUENCE [LARGE SCALE GENOMIC DNA]</scope>
    <source>
        <strain evidence="2 3">TS118</strain>
    </source>
</reference>
<dbReference type="EMBL" id="CP053435">
    <property type="protein sequence ID" value="QJW90827.1"/>
    <property type="molecule type" value="Genomic_DNA"/>
</dbReference>
<dbReference type="PANTHER" id="PTHR47691">
    <property type="entry name" value="REGULATOR-RELATED"/>
    <property type="match status" value="1"/>
</dbReference>
<dbReference type="Proteomes" id="UP000502756">
    <property type="component" value="Chromosome"/>
</dbReference>
<dbReference type="InterPro" id="IPR027417">
    <property type="entry name" value="P-loop_NTPase"/>
</dbReference>
<dbReference type="InterPro" id="IPR002182">
    <property type="entry name" value="NB-ARC"/>
</dbReference>
<proteinExistence type="predicted"/>
<dbReference type="SUPFAM" id="SSF52540">
    <property type="entry name" value="P-loop containing nucleoside triphosphate hydrolases"/>
    <property type="match status" value="2"/>
</dbReference>
<protein>
    <submittedName>
        <fullName evidence="2">AAA family ATPase</fullName>
    </submittedName>
</protein>
<dbReference type="Gene3D" id="3.40.50.300">
    <property type="entry name" value="P-loop containing nucleotide triphosphate hydrolases"/>
    <property type="match status" value="2"/>
</dbReference>
<sequence>MRQGKIFTFYSFKGGTGRTMAVVNIAALLAAPNQASFKTSMKALIIDWDLEAPGLHRYLRPHCLNFIEKVNLDSHEGLIDYFIEIKKEVDKIYNNSLTSSQCEEVITSVPLDRYIIRSDISGIYFLKAGSFTEGYAKKISEFKWEELFRRAPYIYKKFADKLSNDYDFTLIDSRTGLTDTSGICTMLLPEKLILVFTPNNQSLEGVVDIGRRATKYRLNSTDMRPLKVYPLPSRIEMAEKELREQWRRGSTIKKINGYQVIFENLFEDIYQLRNIDFTDYFDEIQIQHEPRFSYGEEIAVLDRNQTDRLSMAESYEKFLSRLLSDEMIWKYKKFPNNHNLPDRIPIIGREEELNELMKVIHSRFPIISIHGPAGVGKTILALEIGHLCLERPITVNLKTANFEFIIWISSKNKLDKIRSLNDFFNTIANVMGFSRITQISSSETNAQTKEAAICNLLSSYKVLVIINNLELNQTDDDILTWLKNIPEPSKVLITTRAKHDDIPSWKMHLDGLNHQEQQDLIDKHITSIGLTREYLVKIKEVNELFDKSNGNPKVLELLVGIIKTSTIDDLSSRQHMLDALDSNDTEAVFNFFHEEIWKTLSENAKCILMTIPLFVGTLFIKKDALCEISGLNPLEFSESIIQLIDLNLVRNNNDNRYFVHPITREFGRSKLQSESTFEDNVRSRWINYYMSFVNKTIIREDPKEVYWNVLVSDQMLDLDPEWTSIIEVMKWVYEKRPEELLKFVMLLVHYMDSRFHNQERLMFVQKAIETAETKKEYFYEELLLKIDALGWTYVEENQPERANVIINKGLLKLNFENNLSVDKINALNALGNAWKARSALEAGKDFKIVDELIGQAFRYDITEPWIKFRINMAAGDICVKKNDIQNAASFYEKARNFLEIYGGEGHNYQINPRIGIAFLKMGKLVEAEKTFEELQTLETIPIGKLYGNYGIALVNLVKGDIDGARRTLRNVKEEMNRYTASNILQNLIENLEVDIMKNLTKYQLVNAVIL</sequence>
<accession>A0A6M5Y983</accession>
<evidence type="ECO:0000313" key="2">
    <source>
        <dbReference type="EMBL" id="QJW90827.1"/>
    </source>
</evidence>
<gene>
    <name evidence="2" type="ORF">HNV11_16305</name>
</gene>
<name>A0A6M5Y983_9BACT</name>
<dbReference type="PANTHER" id="PTHR47691:SF3">
    <property type="entry name" value="HTH-TYPE TRANSCRIPTIONAL REGULATOR RV0890C-RELATED"/>
    <property type="match status" value="1"/>
</dbReference>
<dbReference type="NCBIfam" id="NF047398">
    <property type="entry name" value="AAA_KGGVGR"/>
    <property type="match status" value="1"/>
</dbReference>
<evidence type="ECO:0000313" key="3">
    <source>
        <dbReference type="Proteomes" id="UP000502756"/>
    </source>
</evidence>
<organism evidence="2 3">
    <name type="scientific">Spirosoma taeanense</name>
    <dbReference type="NCBI Taxonomy" id="2735870"/>
    <lineage>
        <taxon>Bacteria</taxon>
        <taxon>Pseudomonadati</taxon>
        <taxon>Bacteroidota</taxon>
        <taxon>Cytophagia</taxon>
        <taxon>Cytophagales</taxon>
        <taxon>Cytophagaceae</taxon>
        <taxon>Spirosoma</taxon>
    </lineage>
</organism>
<dbReference type="SUPFAM" id="SSF48452">
    <property type="entry name" value="TPR-like"/>
    <property type="match status" value="1"/>
</dbReference>
<dbReference type="KEGG" id="stae:HNV11_16305"/>
<keyword evidence="3" id="KW-1185">Reference proteome</keyword>
<feature type="domain" description="NB-ARC" evidence="1">
    <location>
        <begin position="354"/>
        <end position="498"/>
    </location>
</feature>